<keyword evidence="4" id="KW-0547">Nucleotide-binding</keyword>
<feature type="region of interest" description="Disordered" evidence="8">
    <location>
        <begin position="1"/>
        <end position="30"/>
    </location>
</feature>
<dbReference type="Pfam" id="PF02706">
    <property type="entry name" value="Wzz"/>
    <property type="match status" value="1"/>
</dbReference>
<evidence type="ECO:0000313" key="11">
    <source>
        <dbReference type="EMBL" id="AJA11293.1"/>
    </source>
</evidence>
<evidence type="ECO:0000259" key="10">
    <source>
        <dbReference type="Pfam" id="PF02706"/>
    </source>
</evidence>
<dbReference type="GO" id="GO:0004713">
    <property type="term" value="F:protein tyrosine kinase activity"/>
    <property type="evidence" value="ECO:0007669"/>
    <property type="project" value="TreeGrafter"/>
</dbReference>
<comment type="subcellular location">
    <subcellularLocation>
        <location evidence="1">Cell membrane</location>
        <topology evidence="1">Multi-pass membrane protein</topology>
    </subcellularLocation>
</comment>
<dbReference type="AlphaFoldDB" id="A0A0A7PPX2"/>
<evidence type="ECO:0000256" key="7">
    <source>
        <dbReference type="ARBA" id="ARBA00023136"/>
    </source>
</evidence>
<feature type="transmembrane region" description="Helical" evidence="9">
    <location>
        <begin position="48"/>
        <end position="68"/>
    </location>
</feature>
<evidence type="ECO:0000256" key="3">
    <source>
        <dbReference type="ARBA" id="ARBA00022692"/>
    </source>
</evidence>
<dbReference type="KEGG" id="sphk:SKP52_22215"/>
<evidence type="ECO:0000256" key="8">
    <source>
        <dbReference type="SAM" id="MobiDB-lite"/>
    </source>
</evidence>
<sequence length="750" mass="80975">MTLPAMHAEPQQDMVRGSDARSLRDTSPSPAGDRLSFAKLFNMLRRRLWLIVGVAAAIFVIGLLATLWQPKIYTADAIVRLTGSNRELAAKVGDEAEPTMAGDADVATEIQVVGSLGMAREIVRKYGLVDNRQFNPFVNPPASTLSRMFGGGKAPIDLHKLNPEQRQKMEDQLVRYLRSGLGATRIGTSYSIGIAYRHHDPEMAAMLANAYANEYAQSQINEKKTATSEAIGFLRDKVEELRAQATADFAEVQNYRIRNGLPSTTGASLTEQDISVYNQQAATARAEAAADAARLETARAQLRSGSMGDDVGEALESSVVSSLRSQRGQLVVKMADLRVRYGDRHPDLQRARQEMADLDKQIQEEIDRVISNLEAKAAVSSQRLASLSGTLGSAKGQLLTNNKAMVALDDLQRRAEASQGLYESYLARYRETLASSGTERSDARVLTLASPPTMPTSPNIILNLFFASICGIGLGLVAAFVAEMQFRGLTTAADVEKRTGLPYLGMVPENGTAKHHAPNPIETIASMPNSILAESLRNIHASIQIPGLERAQVIAVTSALPAEGKSVLSALLGLVAAQTGHRTIVVDCDIFRRGLSHEFHIHDGQGLIEVGAGTSGLDAAIRTVGAGLHILPIVSRGSEGDRLTDKGLIQATVAQLKERYDLVILDCPPLLAVAETREIAGLSDGVILAAKWRSTPDEAVVTASRLLPARLTRYVGVALTRVDLRKQSRYAPDDSSSYYTQYQQYVAAAA</sequence>
<dbReference type="SUPFAM" id="SSF52540">
    <property type="entry name" value="P-loop containing nucleoside triphosphate hydrolases"/>
    <property type="match status" value="1"/>
</dbReference>
<protein>
    <recommendedName>
        <fullName evidence="10">Polysaccharide chain length determinant N-terminal domain-containing protein</fullName>
    </recommendedName>
</protein>
<dbReference type="InterPro" id="IPR005702">
    <property type="entry name" value="Wzc-like_C"/>
</dbReference>
<dbReference type="PANTHER" id="PTHR32309:SF13">
    <property type="entry name" value="FERRIC ENTEROBACTIN TRANSPORT PROTEIN FEPE"/>
    <property type="match status" value="1"/>
</dbReference>
<organism evidence="11 12">
    <name type="scientific">Sphingopyxis fribergensis</name>
    <dbReference type="NCBI Taxonomy" id="1515612"/>
    <lineage>
        <taxon>Bacteria</taxon>
        <taxon>Pseudomonadati</taxon>
        <taxon>Pseudomonadota</taxon>
        <taxon>Alphaproteobacteria</taxon>
        <taxon>Sphingomonadales</taxon>
        <taxon>Sphingomonadaceae</taxon>
        <taxon>Sphingopyxis</taxon>
    </lineage>
</organism>
<reference evidence="11 12" key="1">
    <citation type="journal article" date="2015" name="Int. J. Syst. Evol. Microbiol.">
        <title>Description of Sphingopyxis fribergensis sp. nov. - a soil bacterium with the ability to degrade styrene and phenylacetic acid.</title>
        <authorList>
            <person name="Oelschlagel M."/>
            <person name="Ruckert C."/>
            <person name="Kalinowski J."/>
            <person name="Schmidt G."/>
            <person name="Schlomann M."/>
            <person name="Tischler D."/>
        </authorList>
    </citation>
    <scope>NUCLEOTIDE SEQUENCE [LARGE SCALE GENOMIC DNA]</scope>
    <source>
        <strain evidence="11 12">Kp5.2</strain>
    </source>
</reference>
<dbReference type="Proteomes" id="UP000030907">
    <property type="component" value="Chromosome"/>
</dbReference>
<dbReference type="PANTHER" id="PTHR32309">
    <property type="entry name" value="TYROSINE-PROTEIN KINASE"/>
    <property type="match status" value="1"/>
</dbReference>
<evidence type="ECO:0000256" key="4">
    <source>
        <dbReference type="ARBA" id="ARBA00022741"/>
    </source>
</evidence>
<keyword evidence="2" id="KW-1003">Cell membrane</keyword>
<dbReference type="STRING" id="1515612.SKP52_22215"/>
<feature type="domain" description="Polysaccharide chain length determinant N-terminal" evidence="10">
    <location>
        <begin position="34"/>
        <end position="123"/>
    </location>
</feature>
<dbReference type="InterPro" id="IPR050445">
    <property type="entry name" value="Bact_polysacc_biosynth/exp"/>
</dbReference>
<evidence type="ECO:0000313" key="12">
    <source>
        <dbReference type="Proteomes" id="UP000030907"/>
    </source>
</evidence>
<dbReference type="CDD" id="cd05387">
    <property type="entry name" value="BY-kinase"/>
    <property type="match status" value="1"/>
</dbReference>
<keyword evidence="6 9" id="KW-1133">Transmembrane helix</keyword>
<evidence type="ECO:0000256" key="5">
    <source>
        <dbReference type="ARBA" id="ARBA00022840"/>
    </source>
</evidence>
<dbReference type="EMBL" id="CP009122">
    <property type="protein sequence ID" value="AJA11293.1"/>
    <property type="molecule type" value="Genomic_DNA"/>
</dbReference>
<evidence type="ECO:0000256" key="9">
    <source>
        <dbReference type="SAM" id="Phobius"/>
    </source>
</evidence>
<evidence type="ECO:0000256" key="1">
    <source>
        <dbReference type="ARBA" id="ARBA00004651"/>
    </source>
</evidence>
<gene>
    <name evidence="11" type="ORF">SKP52_22215</name>
</gene>
<name>A0A0A7PPX2_9SPHN</name>
<dbReference type="Gene3D" id="3.40.50.300">
    <property type="entry name" value="P-loop containing nucleotide triphosphate hydrolases"/>
    <property type="match status" value="1"/>
</dbReference>
<dbReference type="InterPro" id="IPR003856">
    <property type="entry name" value="LPS_length_determ_N"/>
</dbReference>
<dbReference type="GO" id="GO:0005886">
    <property type="term" value="C:plasma membrane"/>
    <property type="evidence" value="ECO:0007669"/>
    <property type="project" value="UniProtKB-SubCell"/>
</dbReference>
<dbReference type="RefSeq" id="WP_081997482.1">
    <property type="nucleotide sequence ID" value="NZ_CP009122.1"/>
</dbReference>
<keyword evidence="12" id="KW-1185">Reference proteome</keyword>
<evidence type="ECO:0000256" key="2">
    <source>
        <dbReference type="ARBA" id="ARBA00022475"/>
    </source>
</evidence>
<keyword evidence="7 9" id="KW-0472">Membrane</keyword>
<evidence type="ECO:0000256" key="6">
    <source>
        <dbReference type="ARBA" id="ARBA00022989"/>
    </source>
</evidence>
<proteinExistence type="predicted"/>
<dbReference type="OrthoDB" id="230260at2"/>
<dbReference type="HOGENOM" id="CLU_009912_2_0_5"/>
<accession>A0A0A7PPX2</accession>
<dbReference type="InterPro" id="IPR027417">
    <property type="entry name" value="P-loop_NTPase"/>
</dbReference>
<keyword evidence="5" id="KW-0067">ATP-binding</keyword>
<keyword evidence="3 9" id="KW-0812">Transmembrane</keyword>
<feature type="transmembrane region" description="Helical" evidence="9">
    <location>
        <begin position="460"/>
        <end position="482"/>
    </location>
</feature>